<name>A0A814AVD0_9BILA</name>
<keyword evidence="1" id="KW-0472">Membrane</keyword>
<dbReference type="Gene3D" id="1.20.1070.10">
    <property type="entry name" value="Rhodopsin 7-helix transmembrane proteins"/>
    <property type="match status" value="1"/>
</dbReference>
<gene>
    <name evidence="2" type="ORF">JYZ213_LOCUS11504</name>
</gene>
<reference evidence="2" key="1">
    <citation type="submission" date="2021-02" db="EMBL/GenBank/DDBJ databases">
        <authorList>
            <person name="Nowell W R."/>
        </authorList>
    </citation>
    <scope>NUCLEOTIDE SEQUENCE</scope>
</reference>
<comment type="caution">
    <text evidence="2">The sequence shown here is derived from an EMBL/GenBank/DDBJ whole genome shotgun (WGS) entry which is preliminary data.</text>
</comment>
<dbReference type="EMBL" id="CAJNOG010000086">
    <property type="protein sequence ID" value="CAF0918967.1"/>
    <property type="molecule type" value="Genomic_DNA"/>
</dbReference>
<dbReference type="Proteomes" id="UP000663845">
    <property type="component" value="Unassembled WGS sequence"/>
</dbReference>
<keyword evidence="1" id="KW-1133">Transmembrane helix</keyword>
<proteinExistence type="predicted"/>
<feature type="transmembrane region" description="Helical" evidence="1">
    <location>
        <begin position="99"/>
        <end position="120"/>
    </location>
</feature>
<organism evidence="2 3">
    <name type="scientific">Adineta steineri</name>
    <dbReference type="NCBI Taxonomy" id="433720"/>
    <lineage>
        <taxon>Eukaryota</taxon>
        <taxon>Metazoa</taxon>
        <taxon>Spiralia</taxon>
        <taxon>Gnathifera</taxon>
        <taxon>Rotifera</taxon>
        <taxon>Eurotatoria</taxon>
        <taxon>Bdelloidea</taxon>
        <taxon>Adinetida</taxon>
        <taxon>Adinetidae</taxon>
        <taxon>Adineta</taxon>
    </lineage>
</organism>
<evidence type="ECO:0000313" key="3">
    <source>
        <dbReference type="Proteomes" id="UP000663845"/>
    </source>
</evidence>
<keyword evidence="1" id="KW-0812">Transmembrane</keyword>
<accession>A0A814AVD0</accession>
<sequence length="132" mass="14958">MSSDIDRALYIFSISDDLYITFGLFVIIITTIGNLCNCFVFLCIPPLNKHPNALFLISTSIGSLLFINTGLWTIIIRILTGIDYMNRSLFWCKTNAWLTYSGGCFSFMCNCFAVIAVANIKKLWSELEQTEQ</sequence>
<dbReference type="AlphaFoldDB" id="A0A814AVD0"/>
<evidence type="ECO:0000256" key="1">
    <source>
        <dbReference type="SAM" id="Phobius"/>
    </source>
</evidence>
<evidence type="ECO:0000313" key="2">
    <source>
        <dbReference type="EMBL" id="CAF0918967.1"/>
    </source>
</evidence>
<feature type="transmembrane region" description="Helical" evidence="1">
    <location>
        <begin position="20"/>
        <end position="42"/>
    </location>
</feature>
<feature type="transmembrane region" description="Helical" evidence="1">
    <location>
        <begin position="54"/>
        <end position="79"/>
    </location>
</feature>
<protein>
    <submittedName>
        <fullName evidence="2">Uncharacterized protein</fullName>
    </submittedName>
</protein>